<dbReference type="InterPro" id="IPR024185">
    <property type="entry name" value="FTHF_cligase-like_sf"/>
</dbReference>
<dbReference type="GO" id="GO:0005739">
    <property type="term" value="C:mitochondrion"/>
    <property type="evidence" value="ECO:0007669"/>
    <property type="project" value="TreeGrafter"/>
</dbReference>
<dbReference type="AlphaFoldDB" id="A0A2P2QL58"/>
<dbReference type="EC" id="6.3.3.2" evidence="5"/>
<dbReference type="InterPro" id="IPR002698">
    <property type="entry name" value="FTHF_cligase"/>
</dbReference>
<sequence length="223" mass="25929">MWRLAGYRQAVNPQFSFTHIYTSFPINWSKARPLFALPQPTRLPTGQHSAKHCRRRRFFAMSNDSRNQDPTKTTQLDEIFKQKRILRSRIRKALRSMDPSLRSKEDDAIQNLVLEASWFKSSQRLCAYISCSALREVDTSRLLSEILQNPAKDGGTQIAKKLYVPRVEDRNSNMRMLNISCLNDLIANSMDILEPALVDRDGNLREDGELIDRNCSFFYQRQN</sequence>
<evidence type="ECO:0000256" key="4">
    <source>
        <dbReference type="ARBA" id="ARBA00036539"/>
    </source>
</evidence>
<evidence type="ECO:0000256" key="5">
    <source>
        <dbReference type="ARBA" id="ARBA00038966"/>
    </source>
</evidence>
<dbReference type="GO" id="GO:0035999">
    <property type="term" value="P:tetrahydrofolate interconversion"/>
    <property type="evidence" value="ECO:0007669"/>
    <property type="project" value="TreeGrafter"/>
</dbReference>
<proteinExistence type="inferred from homology"/>
<dbReference type="Pfam" id="PF01812">
    <property type="entry name" value="5-FTHF_cyc-lig"/>
    <property type="match status" value="1"/>
</dbReference>
<dbReference type="EMBL" id="GGEC01087255">
    <property type="protein sequence ID" value="MBX67739.1"/>
    <property type="molecule type" value="Transcribed_RNA"/>
</dbReference>
<dbReference type="SUPFAM" id="SSF100950">
    <property type="entry name" value="NagB/RpiA/CoA transferase-like"/>
    <property type="match status" value="1"/>
</dbReference>
<keyword evidence="2" id="KW-0547">Nucleotide-binding</keyword>
<dbReference type="GO" id="GO:0005524">
    <property type="term" value="F:ATP binding"/>
    <property type="evidence" value="ECO:0007669"/>
    <property type="project" value="UniProtKB-KW"/>
</dbReference>
<dbReference type="Gene3D" id="3.40.50.10420">
    <property type="entry name" value="NagB/RpiA/CoA transferase-like"/>
    <property type="match status" value="1"/>
</dbReference>
<dbReference type="InterPro" id="IPR037171">
    <property type="entry name" value="NagB/RpiA_transferase-like"/>
</dbReference>
<dbReference type="GO" id="GO:0030272">
    <property type="term" value="F:5-formyltetrahydrofolate cyclo-ligase activity"/>
    <property type="evidence" value="ECO:0007669"/>
    <property type="project" value="UniProtKB-EC"/>
</dbReference>
<comment type="catalytic activity">
    <reaction evidence="4">
        <text>(6S)-5-formyl-5,6,7,8-tetrahydrofolate + ATP = (6R)-5,10-methenyltetrahydrofolate + ADP + phosphate</text>
        <dbReference type="Rhea" id="RHEA:10488"/>
        <dbReference type="ChEBI" id="CHEBI:30616"/>
        <dbReference type="ChEBI" id="CHEBI:43474"/>
        <dbReference type="ChEBI" id="CHEBI:57455"/>
        <dbReference type="ChEBI" id="CHEBI:57457"/>
        <dbReference type="ChEBI" id="CHEBI:456216"/>
        <dbReference type="EC" id="6.3.3.2"/>
    </reaction>
</comment>
<accession>A0A2P2QL58</accession>
<dbReference type="PANTHER" id="PTHR23407">
    <property type="entry name" value="ATPASE INHIBITOR/5-FORMYLTETRAHYDROFOLATE CYCLO-LIGASE"/>
    <property type="match status" value="1"/>
</dbReference>
<evidence type="ECO:0000256" key="2">
    <source>
        <dbReference type="ARBA" id="ARBA00022741"/>
    </source>
</evidence>
<reference evidence="6" key="1">
    <citation type="submission" date="2018-02" db="EMBL/GenBank/DDBJ databases">
        <title>Rhizophora mucronata_Transcriptome.</title>
        <authorList>
            <person name="Meera S.P."/>
            <person name="Sreeshan A."/>
            <person name="Augustine A."/>
        </authorList>
    </citation>
    <scope>NUCLEOTIDE SEQUENCE</scope>
    <source>
        <tissue evidence="6">Leaf</tissue>
    </source>
</reference>
<protein>
    <recommendedName>
        <fullName evidence="5">5-formyltetrahydrofolate cyclo-ligase</fullName>
        <ecNumber evidence="5">6.3.3.2</ecNumber>
    </recommendedName>
</protein>
<name>A0A2P2QL58_RHIMU</name>
<keyword evidence="6" id="KW-0436">Ligase</keyword>
<evidence type="ECO:0000256" key="3">
    <source>
        <dbReference type="ARBA" id="ARBA00022840"/>
    </source>
</evidence>
<dbReference type="GO" id="GO:0009396">
    <property type="term" value="P:folic acid-containing compound biosynthetic process"/>
    <property type="evidence" value="ECO:0007669"/>
    <property type="project" value="TreeGrafter"/>
</dbReference>
<organism evidence="6">
    <name type="scientific">Rhizophora mucronata</name>
    <name type="common">Asiatic mangrove</name>
    <dbReference type="NCBI Taxonomy" id="61149"/>
    <lineage>
        <taxon>Eukaryota</taxon>
        <taxon>Viridiplantae</taxon>
        <taxon>Streptophyta</taxon>
        <taxon>Embryophyta</taxon>
        <taxon>Tracheophyta</taxon>
        <taxon>Spermatophyta</taxon>
        <taxon>Magnoliopsida</taxon>
        <taxon>eudicotyledons</taxon>
        <taxon>Gunneridae</taxon>
        <taxon>Pentapetalae</taxon>
        <taxon>rosids</taxon>
        <taxon>fabids</taxon>
        <taxon>Malpighiales</taxon>
        <taxon>Rhizophoraceae</taxon>
        <taxon>Rhizophora</taxon>
    </lineage>
</organism>
<comment type="similarity">
    <text evidence="1">Belongs to the 5-formyltetrahydrofolate cyclo-ligase family.</text>
</comment>
<keyword evidence="3" id="KW-0067">ATP-binding</keyword>
<evidence type="ECO:0000313" key="6">
    <source>
        <dbReference type="EMBL" id="MBX67739.1"/>
    </source>
</evidence>
<dbReference type="PANTHER" id="PTHR23407:SF1">
    <property type="entry name" value="5-FORMYLTETRAHYDROFOLATE CYCLO-LIGASE"/>
    <property type="match status" value="1"/>
</dbReference>
<evidence type="ECO:0000256" key="1">
    <source>
        <dbReference type="ARBA" id="ARBA00010638"/>
    </source>
</evidence>